<dbReference type="AlphaFoldDB" id="F2CXS6"/>
<protein>
    <submittedName>
        <fullName evidence="1">Predicted protein</fullName>
    </submittedName>
</protein>
<proteinExistence type="evidence at transcript level"/>
<evidence type="ECO:0000313" key="1">
    <source>
        <dbReference type="EMBL" id="BAJ87647.1"/>
    </source>
</evidence>
<reference evidence="1" key="1">
    <citation type="journal article" date="2011" name="Plant Physiol.">
        <title>Comprehensive sequence analysis of 24,783 barley full-length cDNAs derived from 12 clone libraries.</title>
        <authorList>
            <person name="Matsumoto T."/>
            <person name="Tanaka T."/>
            <person name="Sakai H."/>
            <person name="Amano N."/>
            <person name="Kanamori H."/>
            <person name="Kurita K."/>
            <person name="Kikuta A."/>
            <person name="Kamiya K."/>
            <person name="Yamamoto M."/>
            <person name="Ikawa H."/>
            <person name="Fujii N."/>
            <person name="Hori K."/>
            <person name="Itoh T."/>
            <person name="Sato K."/>
        </authorList>
    </citation>
    <scope>NUCLEOTIDE SEQUENCE</scope>
    <source>
        <tissue evidence="1">Shoot</tissue>
    </source>
</reference>
<organism evidence="1">
    <name type="scientific">Hordeum vulgare subsp. vulgare</name>
    <name type="common">Domesticated barley</name>
    <dbReference type="NCBI Taxonomy" id="112509"/>
    <lineage>
        <taxon>Eukaryota</taxon>
        <taxon>Viridiplantae</taxon>
        <taxon>Streptophyta</taxon>
        <taxon>Embryophyta</taxon>
        <taxon>Tracheophyta</taxon>
        <taxon>Spermatophyta</taxon>
        <taxon>Magnoliopsida</taxon>
        <taxon>Liliopsida</taxon>
        <taxon>Poales</taxon>
        <taxon>Poaceae</taxon>
        <taxon>BOP clade</taxon>
        <taxon>Pooideae</taxon>
        <taxon>Triticodae</taxon>
        <taxon>Triticeae</taxon>
        <taxon>Hordeinae</taxon>
        <taxon>Hordeum</taxon>
    </lineage>
</organism>
<dbReference type="EMBL" id="AK356430">
    <property type="protein sequence ID" value="BAJ87647.1"/>
    <property type="molecule type" value="mRNA"/>
</dbReference>
<name>F2CXS6_HORVV</name>
<accession>F2CXS6</accession>
<sequence>MSPAGNNRSPCCADLVCPLKEWR</sequence>